<gene>
    <name evidence="2" type="ORF">Psuf_078830</name>
</gene>
<evidence type="ECO:0000313" key="3">
    <source>
        <dbReference type="Proteomes" id="UP000503011"/>
    </source>
</evidence>
<name>A0A6F8YWM8_9ACTN</name>
<dbReference type="AlphaFoldDB" id="A0A6F8YWM8"/>
<dbReference type="Proteomes" id="UP000503011">
    <property type="component" value="Chromosome"/>
</dbReference>
<organism evidence="2 3">
    <name type="scientific">Phytohabitans suffuscus</name>
    <dbReference type="NCBI Taxonomy" id="624315"/>
    <lineage>
        <taxon>Bacteria</taxon>
        <taxon>Bacillati</taxon>
        <taxon>Actinomycetota</taxon>
        <taxon>Actinomycetes</taxon>
        <taxon>Micromonosporales</taxon>
        <taxon>Micromonosporaceae</taxon>
    </lineage>
</organism>
<dbReference type="RefSeq" id="WP_232075516.1">
    <property type="nucleotide sequence ID" value="NZ_AP022871.1"/>
</dbReference>
<keyword evidence="3" id="KW-1185">Reference proteome</keyword>
<reference evidence="2 3" key="1">
    <citation type="submission" date="2020-03" db="EMBL/GenBank/DDBJ databases">
        <title>Whole genome shotgun sequence of Phytohabitans suffuscus NBRC 105367.</title>
        <authorList>
            <person name="Komaki H."/>
            <person name="Tamura T."/>
        </authorList>
    </citation>
    <scope>NUCLEOTIDE SEQUENCE [LARGE SCALE GENOMIC DNA]</scope>
    <source>
        <strain evidence="2 3">NBRC 105367</strain>
    </source>
</reference>
<protein>
    <submittedName>
        <fullName evidence="2">Uncharacterized protein</fullName>
    </submittedName>
</protein>
<feature type="region of interest" description="Disordered" evidence="1">
    <location>
        <begin position="1"/>
        <end position="40"/>
    </location>
</feature>
<feature type="compositionally biased region" description="Basic and acidic residues" evidence="1">
    <location>
        <begin position="1"/>
        <end position="15"/>
    </location>
</feature>
<evidence type="ECO:0000256" key="1">
    <source>
        <dbReference type="SAM" id="MobiDB-lite"/>
    </source>
</evidence>
<proteinExistence type="predicted"/>
<accession>A0A6F8YWM8</accession>
<dbReference type="EMBL" id="AP022871">
    <property type="protein sequence ID" value="BCB90570.1"/>
    <property type="molecule type" value="Genomic_DNA"/>
</dbReference>
<evidence type="ECO:0000313" key="2">
    <source>
        <dbReference type="EMBL" id="BCB90570.1"/>
    </source>
</evidence>
<reference evidence="2 3" key="2">
    <citation type="submission" date="2020-03" db="EMBL/GenBank/DDBJ databases">
        <authorList>
            <person name="Ichikawa N."/>
            <person name="Kimura A."/>
            <person name="Kitahashi Y."/>
            <person name="Uohara A."/>
        </authorList>
    </citation>
    <scope>NUCLEOTIDE SEQUENCE [LARGE SCALE GENOMIC DNA]</scope>
    <source>
        <strain evidence="2 3">NBRC 105367</strain>
    </source>
</reference>
<dbReference type="KEGG" id="psuu:Psuf_078830"/>
<sequence length="61" mass="6565">MDVRVQVDEARRDQPPGDVDDLARGPGRQPRRDGGDQPAPHRHVVAADVAAAHVDHVPTGK</sequence>